<dbReference type="GeneID" id="96953071"/>
<comment type="similarity">
    <text evidence="4">Belongs to the halobacterial S-layer protein family.</text>
</comment>
<evidence type="ECO:0000256" key="1">
    <source>
        <dbReference type="ARBA" id="ARBA00003466"/>
    </source>
</evidence>
<dbReference type="Proteomes" id="UP001596434">
    <property type="component" value="Unassembled WGS sequence"/>
</dbReference>
<feature type="compositionally biased region" description="Polar residues" evidence="17">
    <location>
        <begin position="251"/>
        <end position="264"/>
    </location>
</feature>
<comment type="subcellular location">
    <subcellularLocation>
        <location evidence="2">Cell membrane</location>
    </subcellularLocation>
    <subcellularLocation>
        <location evidence="3">Secreted</location>
        <location evidence="3">Cell wall</location>
        <location evidence="3">S-layer</location>
    </subcellularLocation>
</comment>
<dbReference type="NCBIfam" id="TIGR04216">
    <property type="entry name" value="halo_surf_glyco"/>
    <property type="match status" value="1"/>
</dbReference>
<feature type="region of interest" description="Disordered" evidence="17">
    <location>
        <begin position="241"/>
        <end position="273"/>
    </location>
</feature>
<dbReference type="NCBIfam" id="TIGR04207">
    <property type="entry name" value="halo_sig_pep"/>
    <property type="match status" value="1"/>
</dbReference>
<dbReference type="GO" id="GO:0030115">
    <property type="term" value="C:S-layer"/>
    <property type="evidence" value="ECO:0007669"/>
    <property type="project" value="UniProtKB-SubCell"/>
</dbReference>
<dbReference type="Pfam" id="PF18204">
    <property type="entry name" value="PGF-CTERM"/>
    <property type="match status" value="1"/>
</dbReference>
<name>A0ABD5ZW40_9EURY</name>
<dbReference type="InterPro" id="IPR026458">
    <property type="entry name" value="Csg_halobact"/>
</dbReference>
<feature type="region of interest" description="Disordered" evidence="17">
    <location>
        <begin position="331"/>
        <end position="367"/>
    </location>
</feature>
<feature type="domain" description="PGF-CTERM archaeal protein-sorting signal" evidence="19">
    <location>
        <begin position="983"/>
        <end position="1004"/>
    </location>
</feature>
<evidence type="ECO:0000256" key="8">
    <source>
        <dbReference type="ARBA" id="ARBA00022525"/>
    </source>
</evidence>
<keyword evidence="15" id="KW-0961">Cell wall biogenesis/degradation</keyword>
<evidence type="ECO:0000256" key="16">
    <source>
        <dbReference type="ARBA" id="ARBA00032079"/>
    </source>
</evidence>
<evidence type="ECO:0000256" key="14">
    <source>
        <dbReference type="ARBA" id="ARBA00023180"/>
    </source>
</evidence>
<sequence>MTDYNKQIRAVVLAALMVFSVFAGTVALSGTAAAASGASVNDPLTPTTPDEQTSVDHQFNVTIQDVTEGVPASGDDRLEILLPSEANGASFSDTTVTNNSTTLSGGGTDYSTNVANGVAYVNLTESALTGPEATGDVDFNVTLTVDWGSVDSDTDADVDYAFYDDGTQDVGVTTLETVTVQDTGGPGGATRAGPGGTGDFDTENGEGTIYDGATVFQGESDLELGGTLAGETLVKTAGDSEGVPLEVPDIPQSQDTGRYTTDGATGSPGVTVTTPRVTTLDVLNTNGNDIAGGSVSEGVPGESGAGNLTVVGSWNYEQAEDLELTVEDDSGLDVTGDVTSNPVKSEEDQGDDVNSQSIGSNEVGYDLDLSDSGTGTYTIELAGTDDLDFGQAVQTTTVTVTGDDDANIELDSDEVTRGEDVRFEIQGSDAGDTHTVLIEEDDFRDGISDSNAQRIFRNVGDTDEVGVVSGGGVNAEPRGDAVNDDIDYAYATITIDDDTGVGVGQIETQYLEDSDVDVYLYEQGYPVPFDQNSEEAEDNETDDQTLTVNEGDISIESPGSTYVVGSEVDVNGTADEGIDEVAFFVRRQNDYQLLQIDGQNTLTVDADGTFDEEDVVLSQGDGPGNNELSQPGTYRLGVIDADGVGGTIGLGDDEISRLTTSEFNTNTSAQQSLRVLDTELRANLKTVGGQVAVEDNEVNVSGDAFGSQQVTVVFVGERGNTAYHTVSVDDDNTFDDDDLTVSEATGGSGLAEGEVSAHVMIPGRDDQFGDGSFEVGRQSDLSFSEFIEELDNDNSGLTGQQVRSRLLDATIEEVASDDRMVTTRFRYADAQTTINTVYPEGMEASGVNPVGVDDTLVAEGSTNLRPDDNSITVELMTQDGDSVALTTTEEWSFDGTYQVSLELEDVQTGSYDLEADDSYNTDIVEVEIVQSVQTATPEPTETPEPTPTETATPEPTPTETAEPTPTETAEPTDTPTPTEGGGPGFGAIVAVIALLAAALLATRRD</sequence>
<dbReference type="InterPro" id="IPR026371">
    <property type="entry name" value="PGF_CTERM"/>
</dbReference>
<evidence type="ECO:0000256" key="17">
    <source>
        <dbReference type="SAM" id="MobiDB-lite"/>
    </source>
</evidence>
<evidence type="ECO:0000256" key="11">
    <source>
        <dbReference type="ARBA" id="ARBA00022729"/>
    </source>
</evidence>
<organism evidence="20 21">
    <name type="scientific">Haloplanus litoreus</name>
    <dbReference type="NCBI Taxonomy" id="767515"/>
    <lineage>
        <taxon>Archaea</taxon>
        <taxon>Methanobacteriati</taxon>
        <taxon>Methanobacteriota</taxon>
        <taxon>Stenosarchaea group</taxon>
        <taxon>Halobacteria</taxon>
        <taxon>Halobacteriales</taxon>
        <taxon>Haloferacaceae</taxon>
        <taxon>Haloplanus</taxon>
    </lineage>
</organism>
<keyword evidence="8" id="KW-0964">Secreted</keyword>
<keyword evidence="12 18" id="KW-1133">Transmembrane helix</keyword>
<keyword evidence="9" id="KW-0701">S-layer</keyword>
<keyword evidence="10 18" id="KW-0812">Transmembrane</keyword>
<evidence type="ECO:0000256" key="3">
    <source>
        <dbReference type="ARBA" id="ARBA00004237"/>
    </source>
</evidence>
<dbReference type="NCBIfam" id="TIGR04126">
    <property type="entry name" value="PGF_CTERM"/>
    <property type="match status" value="1"/>
</dbReference>
<evidence type="ECO:0000256" key="2">
    <source>
        <dbReference type="ARBA" id="ARBA00004236"/>
    </source>
</evidence>
<evidence type="ECO:0000259" key="19">
    <source>
        <dbReference type="Pfam" id="PF18204"/>
    </source>
</evidence>
<feature type="compositionally biased region" description="Low complexity" evidence="17">
    <location>
        <begin position="947"/>
        <end position="978"/>
    </location>
</feature>
<evidence type="ECO:0000256" key="5">
    <source>
        <dbReference type="ARBA" id="ARBA00017560"/>
    </source>
</evidence>
<keyword evidence="13 18" id="KW-0472">Membrane</keyword>
<dbReference type="RefSeq" id="WP_379702947.1">
    <property type="nucleotide sequence ID" value="NZ_JBHTAT010000001.1"/>
</dbReference>
<keyword evidence="14" id="KW-0325">Glycoprotein</keyword>
<evidence type="ECO:0000256" key="12">
    <source>
        <dbReference type="ARBA" id="ARBA00022989"/>
    </source>
</evidence>
<comment type="caution">
    <text evidence="20">The sequence shown here is derived from an EMBL/GenBank/DDBJ whole genome shotgun (WGS) entry which is preliminary data.</text>
</comment>
<dbReference type="InterPro" id="IPR026452">
    <property type="entry name" value="Surf_glycop_sig_pep"/>
</dbReference>
<keyword evidence="7" id="KW-0134">Cell wall</keyword>
<dbReference type="GO" id="GO:0071555">
    <property type="term" value="P:cell wall organization"/>
    <property type="evidence" value="ECO:0007669"/>
    <property type="project" value="UniProtKB-KW"/>
</dbReference>
<dbReference type="EMBL" id="JBHTAT010000001">
    <property type="protein sequence ID" value="MFC7254749.1"/>
    <property type="molecule type" value="Genomic_DNA"/>
</dbReference>
<protein>
    <recommendedName>
        <fullName evidence="5">Cell surface glycoprotein</fullName>
    </recommendedName>
    <alternativeName>
        <fullName evidence="16">S-layer glycoprotein</fullName>
    </alternativeName>
</protein>
<evidence type="ECO:0000313" key="20">
    <source>
        <dbReference type="EMBL" id="MFC7254749.1"/>
    </source>
</evidence>
<evidence type="ECO:0000256" key="10">
    <source>
        <dbReference type="ARBA" id="ARBA00022692"/>
    </source>
</evidence>
<feature type="transmembrane region" description="Helical" evidence="18">
    <location>
        <begin position="984"/>
        <end position="1002"/>
    </location>
</feature>
<gene>
    <name evidence="20" type="primary">csg</name>
    <name evidence="20" type="ORF">ACFQKE_05435</name>
</gene>
<evidence type="ECO:0000256" key="18">
    <source>
        <dbReference type="SAM" id="Phobius"/>
    </source>
</evidence>
<evidence type="ECO:0000256" key="6">
    <source>
        <dbReference type="ARBA" id="ARBA00022475"/>
    </source>
</evidence>
<comment type="function">
    <text evidence="1">S-layer protein. The S-layer is a paracrystalline mono-layered assembly of proteins which coat the surface of the cell.</text>
</comment>
<evidence type="ECO:0000256" key="15">
    <source>
        <dbReference type="ARBA" id="ARBA00023316"/>
    </source>
</evidence>
<accession>A0ABD5ZW40</accession>
<evidence type="ECO:0000256" key="7">
    <source>
        <dbReference type="ARBA" id="ARBA00022512"/>
    </source>
</evidence>
<evidence type="ECO:0000256" key="13">
    <source>
        <dbReference type="ARBA" id="ARBA00023136"/>
    </source>
</evidence>
<evidence type="ECO:0000313" key="21">
    <source>
        <dbReference type="Proteomes" id="UP001596434"/>
    </source>
</evidence>
<keyword evidence="6" id="KW-1003">Cell membrane</keyword>
<keyword evidence="21" id="KW-1185">Reference proteome</keyword>
<keyword evidence="11" id="KW-0732">Signal</keyword>
<evidence type="ECO:0000256" key="9">
    <source>
        <dbReference type="ARBA" id="ARBA00022601"/>
    </source>
</evidence>
<reference evidence="20 21" key="1">
    <citation type="journal article" date="2019" name="Int. J. Syst. Evol. Microbiol.">
        <title>The Global Catalogue of Microorganisms (GCM) 10K type strain sequencing project: providing services to taxonomists for standard genome sequencing and annotation.</title>
        <authorList>
            <consortium name="The Broad Institute Genomics Platform"/>
            <consortium name="The Broad Institute Genome Sequencing Center for Infectious Disease"/>
            <person name="Wu L."/>
            <person name="Ma J."/>
        </authorList>
    </citation>
    <scope>NUCLEOTIDE SEQUENCE [LARGE SCALE GENOMIC DNA]</scope>
    <source>
        <strain evidence="20 21">GX21</strain>
    </source>
</reference>
<dbReference type="GO" id="GO:0005886">
    <property type="term" value="C:plasma membrane"/>
    <property type="evidence" value="ECO:0007669"/>
    <property type="project" value="UniProtKB-SubCell"/>
</dbReference>
<dbReference type="AlphaFoldDB" id="A0ABD5ZW40"/>
<evidence type="ECO:0000256" key="4">
    <source>
        <dbReference type="ARBA" id="ARBA00009327"/>
    </source>
</evidence>
<feature type="region of interest" description="Disordered" evidence="17">
    <location>
        <begin position="931"/>
        <end position="985"/>
    </location>
</feature>
<proteinExistence type="inferred from homology"/>